<keyword evidence="2" id="KW-0812">Transmembrane</keyword>
<reference evidence="3 4" key="1">
    <citation type="submission" date="2020-07" db="EMBL/GenBank/DDBJ databases">
        <title>Sequencing the genomes of 1000 actinobacteria strains.</title>
        <authorList>
            <person name="Klenk H.-P."/>
        </authorList>
    </citation>
    <scope>NUCLEOTIDE SEQUENCE [LARGE SCALE GENOMIC DNA]</scope>
    <source>
        <strain evidence="3 4">DSM 23141</strain>
    </source>
</reference>
<comment type="caution">
    <text evidence="3">The sequence shown here is derived from an EMBL/GenBank/DDBJ whole genome shotgun (WGS) entry which is preliminary data.</text>
</comment>
<protein>
    <recommendedName>
        <fullName evidence="5">Large extracellular alpha-helical protein</fullName>
    </recommendedName>
</protein>
<keyword evidence="4" id="KW-1185">Reference proteome</keyword>
<proteinExistence type="predicted"/>
<dbReference type="RefSeq" id="WP_179566491.1">
    <property type="nucleotide sequence ID" value="NZ_JACBZY010000001.1"/>
</dbReference>
<gene>
    <name evidence="3" type="ORF">BJ979_001378</name>
</gene>
<accession>A0A852YA65</accession>
<name>A0A852YA65_9MICO</name>
<evidence type="ECO:0008006" key="5">
    <source>
        <dbReference type="Google" id="ProtNLM"/>
    </source>
</evidence>
<organism evidence="3 4">
    <name type="scientific">Schumannella luteola</name>
    <dbReference type="NCBI Taxonomy" id="472059"/>
    <lineage>
        <taxon>Bacteria</taxon>
        <taxon>Bacillati</taxon>
        <taxon>Actinomycetota</taxon>
        <taxon>Actinomycetes</taxon>
        <taxon>Micrococcales</taxon>
        <taxon>Microbacteriaceae</taxon>
        <taxon>Schumannella</taxon>
    </lineage>
</organism>
<dbReference type="EMBL" id="JACBZY010000001">
    <property type="protein sequence ID" value="NYG98752.1"/>
    <property type="molecule type" value="Genomic_DNA"/>
</dbReference>
<sequence length="548" mass="54701">MPESTNEQQPGDGEAIVPNAEQEAAAEAVSGSADPKLAKTERSKPERTKPERARAERVKPERVKKERPERTPVDGAARRRALAGLRATTGGVGVLIAAAAIAAVGLLPLPSFGEPVAGFPVTPERAELQQVCPGAVLRLGDDSGQDAGTASAVDGAVVRESATAGDAQSSPIPNAPSTARVITADPADDALLSGAQSQRLGGDELSGFAAASCREATSTAWLVGGSTAIGRTTLITLSNPTGVEATVALDIWGENGAVSAPGMTGIVVPPDSQRVLSLAGFAQNLASPMIEVVSRGGQVVAALQQSITRGVDPGGVELIGETAAPATKQTIPGVQMPGPDTVGAQLGEAGYADLASALRLGNPGTVDATVDVSIVPEQKGAEATTQRIPVAAGTTVDVPIEEQPAGGYTVSLESDAPVVGAMRTSVFTPAADSASAPATDFAWSVATTALGDRAAFTTALGDAPTLHLVNPTSAAVSLVLHPSSGVAPIPFEVPARGALTAVLVPGASYAVEGGAGVHGAVTYRGASALAGYAIASPGPTSGPITIRR</sequence>
<feature type="region of interest" description="Disordered" evidence="1">
    <location>
        <begin position="1"/>
        <end position="76"/>
    </location>
</feature>
<dbReference type="InterPro" id="IPR043777">
    <property type="entry name" value="DUF5719"/>
</dbReference>
<dbReference type="AlphaFoldDB" id="A0A852YA65"/>
<keyword evidence="2" id="KW-0472">Membrane</keyword>
<evidence type="ECO:0000256" key="1">
    <source>
        <dbReference type="SAM" id="MobiDB-lite"/>
    </source>
</evidence>
<dbReference type="Proteomes" id="UP000553888">
    <property type="component" value="Unassembled WGS sequence"/>
</dbReference>
<evidence type="ECO:0000313" key="4">
    <source>
        <dbReference type="Proteomes" id="UP000553888"/>
    </source>
</evidence>
<feature type="transmembrane region" description="Helical" evidence="2">
    <location>
        <begin position="87"/>
        <end position="109"/>
    </location>
</feature>
<feature type="compositionally biased region" description="Basic and acidic residues" evidence="1">
    <location>
        <begin position="36"/>
        <end position="72"/>
    </location>
</feature>
<evidence type="ECO:0000256" key="2">
    <source>
        <dbReference type="SAM" id="Phobius"/>
    </source>
</evidence>
<dbReference type="Pfam" id="PF18986">
    <property type="entry name" value="DUF5719"/>
    <property type="match status" value="1"/>
</dbReference>
<evidence type="ECO:0000313" key="3">
    <source>
        <dbReference type="EMBL" id="NYG98752.1"/>
    </source>
</evidence>
<keyword evidence="2" id="KW-1133">Transmembrane helix</keyword>